<dbReference type="InterPro" id="IPR027417">
    <property type="entry name" value="P-loop_NTPase"/>
</dbReference>
<dbReference type="InterPro" id="IPR003439">
    <property type="entry name" value="ABC_transporter-like_ATP-bd"/>
</dbReference>
<dbReference type="PROSITE" id="PS50893">
    <property type="entry name" value="ABC_TRANSPORTER_2"/>
    <property type="match status" value="1"/>
</dbReference>
<dbReference type="Proteomes" id="UP001180616">
    <property type="component" value="Chromosome"/>
</dbReference>
<keyword evidence="2" id="KW-0813">Transport</keyword>
<evidence type="ECO:0000256" key="2">
    <source>
        <dbReference type="ARBA" id="ARBA00022448"/>
    </source>
</evidence>
<dbReference type="SUPFAM" id="SSF52540">
    <property type="entry name" value="P-loop containing nucleoside triphosphate hydrolases"/>
    <property type="match status" value="1"/>
</dbReference>
<dbReference type="RefSeq" id="WP_309540846.1">
    <property type="nucleotide sequence ID" value="NZ_CP133659.1"/>
</dbReference>
<evidence type="ECO:0000256" key="3">
    <source>
        <dbReference type="ARBA" id="ARBA00022741"/>
    </source>
</evidence>
<dbReference type="InterPro" id="IPR050319">
    <property type="entry name" value="ABC_transp_ATP-bind"/>
</dbReference>
<evidence type="ECO:0000256" key="1">
    <source>
        <dbReference type="ARBA" id="ARBA00005417"/>
    </source>
</evidence>
<organism evidence="6 7">
    <name type="scientific">Nitratidesulfovibrio liaohensis</name>
    <dbReference type="NCBI Taxonomy" id="2604158"/>
    <lineage>
        <taxon>Bacteria</taxon>
        <taxon>Pseudomonadati</taxon>
        <taxon>Thermodesulfobacteriota</taxon>
        <taxon>Desulfovibrionia</taxon>
        <taxon>Desulfovibrionales</taxon>
        <taxon>Desulfovibrionaceae</taxon>
        <taxon>Nitratidesulfovibrio</taxon>
    </lineage>
</organism>
<dbReference type="EMBL" id="CP133659">
    <property type="protein sequence ID" value="WMW64777.1"/>
    <property type="molecule type" value="Genomic_DNA"/>
</dbReference>
<dbReference type="PANTHER" id="PTHR43776:SF7">
    <property type="entry name" value="D,D-DIPEPTIDE TRANSPORT ATP-BINDING PROTEIN DDPF-RELATED"/>
    <property type="match status" value="1"/>
</dbReference>
<keyword evidence="3" id="KW-0547">Nucleotide-binding</keyword>
<evidence type="ECO:0000256" key="4">
    <source>
        <dbReference type="ARBA" id="ARBA00022840"/>
    </source>
</evidence>
<evidence type="ECO:0000313" key="6">
    <source>
        <dbReference type="EMBL" id="WMW64777.1"/>
    </source>
</evidence>
<keyword evidence="4 6" id="KW-0067">ATP-binding</keyword>
<dbReference type="InterPro" id="IPR017871">
    <property type="entry name" value="ABC_transporter-like_CS"/>
</dbReference>
<dbReference type="PROSITE" id="PS00211">
    <property type="entry name" value="ABC_TRANSPORTER_1"/>
    <property type="match status" value="1"/>
</dbReference>
<sequence length="310" mass="33692">MKDTAMHPDTVPAMPVVPSAASVAGTPGNDAPPLLELRGVTRSYRTGGWFAPRQERQVLRGVDLTVHEGGCTGVVGPSGAGKSTLCRIALGLEQPDGGMVRFMGRAWGRDVRHGLGKDRRHIQVVFQNSVNAVNPRLTVERIIGEPLENFTTLNRRQRRARAGELLEQVHLSPVLLDRLPHRLSGGQLQRVCIARALAPRPRLILLDEALSSLDMLVQARVLDLLTELRRATGTAYLFVTHDVRLVPLFCDEAAVLTEGRVAPVDMRTSGQARARQAAHQADTQQTASHQAAFDALRAAILPAMPAIAPR</sequence>
<dbReference type="Gene3D" id="3.40.50.300">
    <property type="entry name" value="P-loop containing nucleotide triphosphate hydrolases"/>
    <property type="match status" value="1"/>
</dbReference>
<dbReference type="GO" id="GO:0005524">
    <property type="term" value="F:ATP binding"/>
    <property type="evidence" value="ECO:0007669"/>
    <property type="project" value="UniProtKB-KW"/>
</dbReference>
<dbReference type="SMART" id="SM00382">
    <property type="entry name" value="AAA"/>
    <property type="match status" value="1"/>
</dbReference>
<proteinExistence type="inferred from homology"/>
<keyword evidence="7" id="KW-1185">Reference proteome</keyword>
<evidence type="ECO:0000259" key="5">
    <source>
        <dbReference type="PROSITE" id="PS50893"/>
    </source>
</evidence>
<gene>
    <name evidence="6" type="ORF">KPS_002838</name>
</gene>
<feature type="domain" description="ABC transporter" evidence="5">
    <location>
        <begin position="35"/>
        <end position="283"/>
    </location>
</feature>
<protein>
    <submittedName>
        <fullName evidence="6">ATP-binding cassette domain-containing protein</fullName>
    </submittedName>
</protein>
<dbReference type="CDD" id="cd03257">
    <property type="entry name" value="ABC_NikE_OppD_transporters"/>
    <property type="match status" value="1"/>
</dbReference>
<name>A0ABY9R0R1_9BACT</name>
<dbReference type="InterPro" id="IPR003593">
    <property type="entry name" value="AAA+_ATPase"/>
</dbReference>
<comment type="similarity">
    <text evidence="1">Belongs to the ABC transporter superfamily.</text>
</comment>
<reference evidence="6" key="1">
    <citation type="submission" date="2023-09" db="EMBL/GenBank/DDBJ databases">
        <authorList>
            <consortium name="CW5 consortium"/>
            <person name="Lu C.-W."/>
        </authorList>
    </citation>
    <scope>NUCLEOTIDE SEQUENCE</scope>
    <source>
        <strain evidence="6">KPS</strain>
    </source>
</reference>
<evidence type="ECO:0000313" key="7">
    <source>
        <dbReference type="Proteomes" id="UP001180616"/>
    </source>
</evidence>
<accession>A0ABY9R0R1</accession>
<dbReference type="Pfam" id="PF00005">
    <property type="entry name" value="ABC_tran"/>
    <property type="match status" value="1"/>
</dbReference>
<dbReference type="PANTHER" id="PTHR43776">
    <property type="entry name" value="TRANSPORT ATP-BINDING PROTEIN"/>
    <property type="match status" value="1"/>
</dbReference>